<evidence type="ECO:0000313" key="11">
    <source>
        <dbReference type="WBParaSite" id="PTRK_0000979600.1"/>
    </source>
</evidence>
<evidence type="ECO:0000256" key="8">
    <source>
        <dbReference type="SAM" id="MobiDB-lite"/>
    </source>
</evidence>
<dbReference type="Pfam" id="PF01624">
    <property type="entry name" value="MutS_I"/>
    <property type="match status" value="1"/>
</dbReference>
<dbReference type="PIRSF" id="PIRSF037677">
    <property type="entry name" value="DNA_mis_repair_Msh6"/>
    <property type="match status" value="1"/>
</dbReference>
<dbReference type="GO" id="GO:0006298">
    <property type="term" value="P:mismatch repair"/>
    <property type="evidence" value="ECO:0007669"/>
    <property type="project" value="InterPro"/>
</dbReference>
<dbReference type="InterPro" id="IPR016151">
    <property type="entry name" value="DNA_mismatch_repair_MutS_N"/>
</dbReference>
<comment type="similarity">
    <text evidence="1 6 7">Belongs to the DNA mismatch repair MutS family.</text>
</comment>
<dbReference type="WBParaSite" id="PTRK_0000979600.1">
    <property type="protein sequence ID" value="PTRK_0000979600.1"/>
    <property type="gene ID" value="PTRK_0000979600"/>
</dbReference>
<keyword evidence="3 6" id="KW-0227">DNA damage</keyword>
<dbReference type="PANTHER" id="PTHR11361">
    <property type="entry name" value="DNA MISMATCH REPAIR PROTEIN MUTS FAMILY MEMBER"/>
    <property type="match status" value="1"/>
</dbReference>
<dbReference type="FunFam" id="1.10.1420.10:FF:000005">
    <property type="entry name" value="DNA mismatch repair protein"/>
    <property type="match status" value="1"/>
</dbReference>
<name>A0A0N4ZMM9_PARTI</name>
<dbReference type="InterPro" id="IPR007696">
    <property type="entry name" value="DNA_mismatch_repair_MutS_core"/>
</dbReference>
<dbReference type="Pfam" id="PF05192">
    <property type="entry name" value="MutS_III"/>
    <property type="match status" value="1"/>
</dbReference>
<dbReference type="FunFam" id="3.40.1170.10:FF:000002">
    <property type="entry name" value="DNA mismatch repair protein"/>
    <property type="match status" value="1"/>
</dbReference>
<dbReference type="Proteomes" id="UP000038045">
    <property type="component" value="Unplaced"/>
</dbReference>
<dbReference type="InterPro" id="IPR000432">
    <property type="entry name" value="DNA_mismatch_repair_MutS_C"/>
</dbReference>
<evidence type="ECO:0000256" key="1">
    <source>
        <dbReference type="ARBA" id="ARBA00006271"/>
    </source>
</evidence>
<dbReference type="Gene3D" id="3.40.1170.10">
    <property type="entry name" value="DNA repair protein MutS, domain I"/>
    <property type="match status" value="1"/>
</dbReference>
<sequence length="1127" mass="129177">MVCLLSYEIIPFFILDGTQKTPSRIALSKTRDFDSSFSNSISVKRKRENTNEESDESPVKSSKSTQKRRRVYIESDSDFELDAEEKEDTPEKESEKLKTPKLSRAFSKTNINIKRKNLLSDLDKEYYKADLTDVKNIDIDTVGEDRKEKDYNFLSKKSLKIKGDDFPHLNFKFLKPENIKDINGRRPDDPEYDCKTLYVPPDFLKEQTPGHKQWWTIKSKNFDTVLLFKIGKFYELYHMDAIIGHEQLGLIYMRGSYAHSGFPELSYGRYADQLISLGYKVARIEQTETPQMLSERCKKERIKEKVVSREVCQISSIATQMFTPIEESRRRIVDDKGEERFLMAISMTYQRRDIYSFGVCFINTSVGKFYFSQFEDDPVNSNLRTLLSHFQPSQLLLEKTTPKKMLSMLTSILPSTQFEYLVPKKEFFYPDKTLYELTADIYFGGKIEEWPDLFKKLLSDCNSPIPKVNDNYFDCVKSFGAIMFYLQRFLIDVDMISMKNFVYTNPKNSSDESLNCQKEGRNNYWEKRILIIDGSVIYQLSLLPPLKTIGVKNSSNTLSENKINLYEVINNCNTSFGKRLLKKWICAPTCDPNELVGRQKSISLFCDSENTDLCEDLGKKLKSLPDLEKFLQKNHCNASKYRKEQHPDGRAIMFDQKLYDKKKIIDFVTMIRGFGIIIEIVNLLKESNILEDDSSLKEMFDGDFDFSQKEIDSFTESFDQDQALKEGMIVPTPGVDSDFDEAVERVKVCEQNLNKYLEELMCKIRCPKLKYIKSGKNRYHIEVPDSDVKKLPSDFNSQGKIKGWQRFTSTKSLELVGELTKAEQNKELVRSDISRKIYYAFDVKREKWYNGVRKMSYLDCLLSLSIYSLTSGLEMTMPEFDFTSTEPYINISQGNHPLLAMNLNSLTKFNSTTSYIPNDTVIGKEKGNVMLMTGPNMGGKSTLMRQTATLVILAQMGSMVPANNMKLTPVDRIFTRIGSSDKICGGESTFAVELNETNLILTGATRHSLVIIDELGRGTGTTDGLAIAASALEYCASKVKCRTIFSTHFHSLCDYFKDRKDIFLAHMACVNDSDTTDPTEANITFLYTLNDGCCTQSYGFYVAKLAGIGDKFCKKAYAAGLRLTTLN</sequence>
<dbReference type="Pfam" id="PF00488">
    <property type="entry name" value="MutS_V"/>
    <property type="match status" value="1"/>
</dbReference>
<evidence type="ECO:0000256" key="5">
    <source>
        <dbReference type="ARBA" id="ARBA00023125"/>
    </source>
</evidence>
<evidence type="ECO:0000256" key="6">
    <source>
        <dbReference type="PIRNR" id="PIRNR037677"/>
    </source>
</evidence>
<proteinExistence type="inferred from homology"/>
<dbReference type="InterPro" id="IPR036678">
    <property type="entry name" value="MutS_con_dom_sf"/>
</dbReference>
<dbReference type="PANTHER" id="PTHR11361:SF148">
    <property type="entry name" value="DNA MISMATCH REPAIR PROTEIN MSH6"/>
    <property type="match status" value="1"/>
</dbReference>
<feature type="region of interest" description="Disordered" evidence="8">
    <location>
        <begin position="41"/>
        <end position="70"/>
    </location>
</feature>
<dbReference type="SUPFAM" id="SSF52540">
    <property type="entry name" value="P-loop containing nucleoside triphosphate hydrolases"/>
    <property type="match status" value="1"/>
</dbReference>
<dbReference type="SMART" id="SM00534">
    <property type="entry name" value="MUTSac"/>
    <property type="match status" value="1"/>
</dbReference>
<reference evidence="11" key="1">
    <citation type="submission" date="2017-02" db="UniProtKB">
        <authorList>
            <consortium name="WormBaseParasite"/>
        </authorList>
    </citation>
    <scope>IDENTIFICATION</scope>
</reference>
<evidence type="ECO:0000256" key="2">
    <source>
        <dbReference type="ARBA" id="ARBA00022741"/>
    </source>
</evidence>
<keyword evidence="10" id="KW-1185">Reference proteome</keyword>
<evidence type="ECO:0000313" key="10">
    <source>
        <dbReference type="Proteomes" id="UP000038045"/>
    </source>
</evidence>
<feature type="domain" description="DNA mismatch repair proteins mutS family" evidence="9">
    <location>
        <begin position="1008"/>
        <end position="1024"/>
    </location>
</feature>
<keyword evidence="4 6" id="KW-0067">ATP-binding</keyword>
<dbReference type="AlphaFoldDB" id="A0A0N4ZMM9"/>
<comment type="function">
    <text evidence="6 7">Component of the post-replicative DNA mismatch repair system (MMR).</text>
</comment>
<dbReference type="SUPFAM" id="SSF55271">
    <property type="entry name" value="DNA repair protein MutS, domain I"/>
    <property type="match status" value="1"/>
</dbReference>
<dbReference type="GO" id="GO:0032301">
    <property type="term" value="C:MutSalpha complex"/>
    <property type="evidence" value="ECO:0007669"/>
    <property type="project" value="TreeGrafter"/>
</dbReference>
<dbReference type="STRING" id="131310.A0A0N4ZMM9"/>
<dbReference type="SMART" id="SM00533">
    <property type="entry name" value="MUTSd"/>
    <property type="match status" value="1"/>
</dbReference>
<dbReference type="GO" id="GO:0005524">
    <property type="term" value="F:ATP binding"/>
    <property type="evidence" value="ECO:0007669"/>
    <property type="project" value="UniProtKB-UniRule"/>
</dbReference>
<dbReference type="InterPro" id="IPR017261">
    <property type="entry name" value="DNA_mismatch_repair_MutS/MSH"/>
</dbReference>
<evidence type="ECO:0000259" key="9">
    <source>
        <dbReference type="PROSITE" id="PS00486"/>
    </source>
</evidence>
<dbReference type="SUPFAM" id="SSF53150">
    <property type="entry name" value="DNA repair protein MutS, domain II"/>
    <property type="match status" value="1"/>
</dbReference>
<accession>A0A0N4ZMM9</accession>
<dbReference type="InterPro" id="IPR036187">
    <property type="entry name" value="DNA_mismatch_repair_MutS_sf"/>
</dbReference>
<dbReference type="Pfam" id="PF05188">
    <property type="entry name" value="MutS_II"/>
    <property type="match status" value="1"/>
</dbReference>
<dbReference type="InterPro" id="IPR027417">
    <property type="entry name" value="P-loop_NTPase"/>
</dbReference>
<dbReference type="InterPro" id="IPR007860">
    <property type="entry name" value="DNA_mmatch_repair_MutS_con_dom"/>
</dbReference>
<evidence type="ECO:0000256" key="7">
    <source>
        <dbReference type="RuleBase" id="RU003756"/>
    </source>
</evidence>
<dbReference type="GO" id="GO:0030983">
    <property type="term" value="F:mismatched DNA binding"/>
    <property type="evidence" value="ECO:0007669"/>
    <property type="project" value="UniProtKB-UniRule"/>
</dbReference>
<dbReference type="Gene3D" id="3.30.420.110">
    <property type="entry name" value="MutS, connector domain"/>
    <property type="match status" value="1"/>
</dbReference>
<organism evidence="10 11">
    <name type="scientific">Parastrongyloides trichosuri</name>
    <name type="common">Possum-specific nematode worm</name>
    <dbReference type="NCBI Taxonomy" id="131310"/>
    <lineage>
        <taxon>Eukaryota</taxon>
        <taxon>Metazoa</taxon>
        <taxon>Ecdysozoa</taxon>
        <taxon>Nematoda</taxon>
        <taxon>Chromadorea</taxon>
        <taxon>Rhabditida</taxon>
        <taxon>Tylenchina</taxon>
        <taxon>Panagrolaimomorpha</taxon>
        <taxon>Strongyloidoidea</taxon>
        <taxon>Strongyloididae</taxon>
        <taxon>Parastrongyloides</taxon>
    </lineage>
</organism>
<dbReference type="Gene3D" id="3.40.50.300">
    <property type="entry name" value="P-loop containing nucleotide triphosphate hydrolases"/>
    <property type="match status" value="1"/>
</dbReference>
<evidence type="ECO:0000256" key="4">
    <source>
        <dbReference type="ARBA" id="ARBA00022840"/>
    </source>
</evidence>
<dbReference type="InterPro" id="IPR045076">
    <property type="entry name" value="MutS"/>
</dbReference>
<dbReference type="InterPro" id="IPR007695">
    <property type="entry name" value="DNA_mismatch_repair_MutS-lik_N"/>
</dbReference>
<keyword evidence="2 6" id="KW-0547">Nucleotide-binding</keyword>
<dbReference type="SUPFAM" id="SSF48334">
    <property type="entry name" value="DNA repair protein MutS, domain III"/>
    <property type="match status" value="1"/>
</dbReference>
<protein>
    <recommendedName>
        <fullName evidence="6">DNA mismatch repair protein</fullName>
    </recommendedName>
</protein>
<dbReference type="PROSITE" id="PS00486">
    <property type="entry name" value="DNA_MISMATCH_REPAIR_2"/>
    <property type="match status" value="1"/>
</dbReference>
<evidence type="ECO:0000256" key="3">
    <source>
        <dbReference type="ARBA" id="ARBA00022763"/>
    </source>
</evidence>
<dbReference type="GO" id="GO:0140664">
    <property type="term" value="F:ATP-dependent DNA damage sensor activity"/>
    <property type="evidence" value="ECO:0007669"/>
    <property type="project" value="InterPro"/>
</dbReference>
<keyword evidence="5 6" id="KW-0238">DNA-binding</keyword>
<dbReference type="InterPro" id="IPR007861">
    <property type="entry name" value="DNA_mismatch_repair_MutS_clamp"/>
</dbReference>
<dbReference type="Gene3D" id="1.10.1420.10">
    <property type="match status" value="2"/>
</dbReference>
<keyword evidence="6 7" id="KW-0234">DNA repair</keyword>
<dbReference type="Pfam" id="PF05190">
    <property type="entry name" value="MutS_IV"/>
    <property type="match status" value="1"/>
</dbReference>